<sequence>MDGSKPSIPSSHSEEHDGQKALQREAQDSTPKTDLEDIDFSSILGSMGSGVKSSDINDIDFKELLKDIDIGTPSADAASLLSDPKLAELSKELGLEGESLSSIVSLPATTNNTTSQPAENISQSTAEP</sequence>
<name>A0ACC1H9N6_9FUNG</name>
<reference evidence="1" key="1">
    <citation type="submission" date="2022-06" db="EMBL/GenBank/DDBJ databases">
        <title>Phylogenomic reconstructions and comparative analyses of Kickxellomycotina fungi.</title>
        <authorList>
            <person name="Reynolds N.K."/>
            <person name="Stajich J.E."/>
            <person name="Barry K."/>
            <person name="Grigoriev I.V."/>
            <person name="Crous P."/>
            <person name="Smith M.E."/>
        </authorList>
    </citation>
    <scope>NUCLEOTIDE SEQUENCE</scope>
    <source>
        <strain evidence="1">RSA 2271</strain>
    </source>
</reference>
<dbReference type="Proteomes" id="UP001145114">
    <property type="component" value="Unassembled WGS sequence"/>
</dbReference>
<gene>
    <name evidence="1" type="ORF">EV182_005884</name>
</gene>
<proteinExistence type="predicted"/>
<keyword evidence="2" id="KW-1185">Reference proteome</keyword>
<protein>
    <submittedName>
        <fullName evidence="1">Uncharacterized protein</fullName>
    </submittedName>
</protein>
<evidence type="ECO:0000313" key="1">
    <source>
        <dbReference type="EMBL" id="KAJ1673102.1"/>
    </source>
</evidence>
<feature type="non-terminal residue" evidence="1">
    <location>
        <position position="128"/>
    </location>
</feature>
<evidence type="ECO:0000313" key="2">
    <source>
        <dbReference type="Proteomes" id="UP001145114"/>
    </source>
</evidence>
<dbReference type="EMBL" id="JAMZIH010007386">
    <property type="protein sequence ID" value="KAJ1673102.1"/>
    <property type="molecule type" value="Genomic_DNA"/>
</dbReference>
<accession>A0ACC1H9N6</accession>
<comment type="caution">
    <text evidence="1">The sequence shown here is derived from an EMBL/GenBank/DDBJ whole genome shotgun (WGS) entry which is preliminary data.</text>
</comment>
<organism evidence="1 2">
    <name type="scientific">Spiromyces aspiralis</name>
    <dbReference type="NCBI Taxonomy" id="68401"/>
    <lineage>
        <taxon>Eukaryota</taxon>
        <taxon>Fungi</taxon>
        <taxon>Fungi incertae sedis</taxon>
        <taxon>Zoopagomycota</taxon>
        <taxon>Kickxellomycotina</taxon>
        <taxon>Kickxellomycetes</taxon>
        <taxon>Kickxellales</taxon>
        <taxon>Kickxellaceae</taxon>
        <taxon>Spiromyces</taxon>
    </lineage>
</organism>